<keyword evidence="2" id="KW-0378">Hydrolase</keyword>
<keyword evidence="3" id="KW-1185">Reference proteome</keyword>
<evidence type="ECO:0000313" key="2">
    <source>
        <dbReference type="EMBL" id="NEN23524.1"/>
    </source>
</evidence>
<dbReference type="AlphaFoldDB" id="A0A7K3WPV9"/>
<dbReference type="PANTHER" id="PTHR22939:SF129">
    <property type="entry name" value="SERINE PROTEASE HTRA2, MITOCHONDRIAL"/>
    <property type="match status" value="1"/>
</dbReference>
<protein>
    <submittedName>
        <fullName evidence="2">Serine protease</fullName>
    </submittedName>
</protein>
<evidence type="ECO:0000256" key="1">
    <source>
        <dbReference type="SAM" id="SignalP"/>
    </source>
</evidence>
<dbReference type="Pfam" id="PF13365">
    <property type="entry name" value="Trypsin_2"/>
    <property type="match status" value="1"/>
</dbReference>
<accession>A0A7K3WPV9</accession>
<name>A0A7K3WPV9_9FLAO</name>
<reference evidence="2 3" key="1">
    <citation type="submission" date="2020-02" db="EMBL/GenBank/DDBJ databases">
        <title>Out from the shadows clarifying the taxonomy of the family Cryomorphaceae and related taxa by utilizing the GTDB taxonomic framework.</title>
        <authorList>
            <person name="Bowman J.P."/>
        </authorList>
    </citation>
    <scope>NUCLEOTIDE SEQUENCE [LARGE SCALE GENOMIC DNA]</scope>
    <source>
        <strain evidence="2 3">QSSC 1-22</strain>
    </source>
</reference>
<comment type="caution">
    <text evidence="2">The sequence shown here is derived from an EMBL/GenBank/DDBJ whole genome shotgun (WGS) entry which is preliminary data.</text>
</comment>
<dbReference type="GO" id="GO:0006508">
    <property type="term" value="P:proteolysis"/>
    <property type="evidence" value="ECO:0007669"/>
    <property type="project" value="UniProtKB-KW"/>
</dbReference>
<dbReference type="RefSeq" id="WP_163284843.1">
    <property type="nucleotide sequence ID" value="NZ_JAAGVY010000012.1"/>
</dbReference>
<organism evidence="2 3">
    <name type="scientific">Cryomorpha ignava</name>
    <dbReference type="NCBI Taxonomy" id="101383"/>
    <lineage>
        <taxon>Bacteria</taxon>
        <taxon>Pseudomonadati</taxon>
        <taxon>Bacteroidota</taxon>
        <taxon>Flavobacteriia</taxon>
        <taxon>Flavobacteriales</taxon>
        <taxon>Cryomorphaceae</taxon>
        <taxon>Cryomorpha</taxon>
    </lineage>
</organism>
<dbReference type="PRINTS" id="PR00834">
    <property type="entry name" value="PROTEASES2C"/>
</dbReference>
<dbReference type="Gene3D" id="2.40.10.120">
    <property type="match status" value="1"/>
</dbReference>
<sequence length="492" mass="54863">MNKSALILIAVFFTLSAQAQYHFDLYSVPDSAAVFINGDETCTTPCRVKFYWKDNVDGKIIFTVKAPGRETWSDTLFEKPFRFDFQKTAILKHEVSKLKLDSITPVIGFDKLITEFEEGTKIGTFQKSKKEIQTLKWINSYKIGDDSFTQKFYDVLSEQGFQTPFNGKIVLFKNDQDKIRLPRYLVGAKITEFKLQLEKTKDLEGDHQIKGFTVMGVDWKVLDKKTNKVVLTYSNKNMLHYRLSHYNRYPDNSLVFEEALYEFLRNSEFYELVNSSEVSIDYAMIGDSASNIQRAITIPTIPEFEKLSDMIKYANPACVTIITDGGFGSGVVINSEGYVLSAYHVVESVNQIDVKFSNGLTLNADIIAYDYANDIVLLDINGSGFPALPVSIGTEVPLGEEVITIGTPASIDLGQSIAKGLISGKRLIEDRVYLQADIAVSPGNSGGPLLNAQGEIIGIVQSKIVTEGVEGIGFALPMEKALEMLNLRVKVE</sequence>
<dbReference type="Proteomes" id="UP000486602">
    <property type="component" value="Unassembled WGS sequence"/>
</dbReference>
<keyword evidence="1" id="KW-0732">Signal</keyword>
<dbReference type="InterPro" id="IPR001940">
    <property type="entry name" value="Peptidase_S1C"/>
</dbReference>
<dbReference type="EMBL" id="JAAGVY010000012">
    <property type="protein sequence ID" value="NEN23524.1"/>
    <property type="molecule type" value="Genomic_DNA"/>
</dbReference>
<feature type="signal peptide" evidence="1">
    <location>
        <begin position="1"/>
        <end position="19"/>
    </location>
</feature>
<dbReference type="GO" id="GO:0004252">
    <property type="term" value="F:serine-type endopeptidase activity"/>
    <property type="evidence" value="ECO:0007669"/>
    <property type="project" value="InterPro"/>
</dbReference>
<keyword evidence="2" id="KW-0645">Protease</keyword>
<proteinExistence type="predicted"/>
<dbReference type="InterPro" id="IPR009003">
    <property type="entry name" value="Peptidase_S1_PA"/>
</dbReference>
<feature type="chain" id="PRO_5029660632" evidence="1">
    <location>
        <begin position="20"/>
        <end position="492"/>
    </location>
</feature>
<dbReference type="PANTHER" id="PTHR22939">
    <property type="entry name" value="SERINE PROTEASE FAMILY S1C HTRA-RELATED"/>
    <property type="match status" value="1"/>
</dbReference>
<gene>
    <name evidence="2" type="ORF">G3O08_08425</name>
</gene>
<evidence type="ECO:0000313" key="3">
    <source>
        <dbReference type="Proteomes" id="UP000486602"/>
    </source>
</evidence>
<dbReference type="SUPFAM" id="SSF50494">
    <property type="entry name" value="Trypsin-like serine proteases"/>
    <property type="match status" value="1"/>
</dbReference>